<dbReference type="AlphaFoldDB" id="A0A1F4W329"/>
<dbReference type="Gene3D" id="3.40.470.10">
    <property type="entry name" value="Uracil-DNA glycosylase-like domain"/>
    <property type="match status" value="1"/>
</dbReference>
<comment type="caution">
    <text evidence="1">The sequence shown here is derived from an EMBL/GenBank/DDBJ whole genome shotgun (WGS) entry which is preliminary data.</text>
</comment>
<organism evidence="1 2">
    <name type="scientific">candidate division WWE3 bacterium RIFOXYA2_FULL_46_9</name>
    <dbReference type="NCBI Taxonomy" id="1802636"/>
    <lineage>
        <taxon>Bacteria</taxon>
        <taxon>Katanobacteria</taxon>
    </lineage>
</organism>
<sequence>MALKIDDLIIKLANTITDDTLFNPYNQICKDFDISTGPGVRQGNLRIYLEKHLDSRTDTIWIFDTAGYHSSKLTGVPLVGPSNYSKVEETLGLENRFENANKNGAVSSSAEESTKLWETLSKKHNPPLVWNLLPFYPHQANEISVKRTPEKEEYLKYAEFTHLVLEIFGLKKIVAMGHRAQKALDLIHIKSELHI</sequence>
<reference evidence="1 2" key="1">
    <citation type="journal article" date="2016" name="Nat. Commun.">
        <title>Thousands of microbial genomes shed light on interconnected biogeochemical processes in an aquifer system.</title>
        <authorList>
            <person name="Anantharaman K."/>
            <person name="Brown C.T."/>
            <person name="Hug L.A."/>
            <person name="Sharon I."/>
            <person name="Castelle C.J."/>
            <person name="Probst A.J."/>
            <person name="Thomas B.C."/>
            <person name="Singh A."/>
            <person name="Wilkins M.J."/>
            <person name="Karaoz U."/>
            <person name="Brodie E.L."/>
            <person name="Williams K.H."/>
            <person name="Hubbard S.S."/>
            <person name="Banfield J.F."/>
        </authorList>
    </citation>
    <scope>NUCLEOTIDE SEQUENCE [LARGE SCALE GENOMIC DNA]</scope>
</reference>
<dbReference type="InterPro" id="IPR036895">
    <property type="entry name" value="Uracil-DNA_glycosylase-like_sf"/>
</dbReference>
<dbReference type="SUPFAM" id="SSF52141">
    <property type="entry name" value="Uracil-DNA glycosylase-like"/>
    <property type="match status" value="1"/>
</dbReference>
<accession>A0A1F4W329</accession>
<gene>
    <name evidence="1" type="ORF">A2264_02635</name>
</gene>
<proteinExistence type="predicted"/>
<evidence type="ECO:0000313" key="1">
    <source>
        <dbReference type="EMBL" id="OGC63770.1"/>
    </source>
</evidence>
<protein>
    <recommendedName>
        <fullName evidence="3">Uracil-DNA glycosylase-like domain-containing protein</fullName>
    </recommendedName>
</protein>
<name>A0A1F4W329_UNCKA</name>
<dbReference type="EMBL" id="MEVT01000003">
    <property type="protein sequence ID" value="OGC63770.1"/>
    <property type="molecule type" value="Genomic_DNA"/>
</dbReference>
<evidence type="ECO:0008006" key="3">
    <source>
        <dbReference type="Google" id="ProtNLM"/>
    </source>
</evidence>
<dbReference type="Proteomes" id="UP000176614">
    <property type="component" value="Unassembled WGS sequence"/>
</dbReference>
<evidence type="ECO:0000313" key="2">
    <source>
        <dbReference type="Proteomes" id="UP000176614"/>
    </source>
</evidence>